<feature type="signal peptide" evidence="1">
    <location>
        <begin position="1"/>
        <end position="20"/>
    </location>
</feature>
<accession>A0A7E4UQN3</accession>
<sequence>MGFPCVVVLLLAICPALVESRAPPKYNDEFARRKVWPLTAESSTNKTRCLGLCYNNYEFAGNIVAHCDLKPNGPDTCAGSTMVVIDEEAIVLSFRGSVTQHQITEEENSAADKVPFPGGGTVSHYFYNAFLSVWNGGMKDDAFRFKNKYPNFEVWVTGHSLGGAMASIAAAHISQLKLVSPDKIKMLSFASPMPVDEDWAARYPALVPWAYRVTHHWDLVPHLPLNPIWLYTHVGEEIWYNNAMALGADYKECDAPASPDCSDSVPSTDWTWDDHSTYFEGGDPCKKWCVKA</sequence>
<dbReference type="PANTHER" id="PTHR45908">
    <property type="entry name" value="PROTEIN CBG11750-RELATED"/>
    <property type="match status" value="1"/>
</dbReference>
<dbReference type="InterPro" id="IPR002921">
    <property type="entry name" value="Fungal_lipase-type"/>
</dbReference>
<keyword evidence="3" id="KW-1185">Reference proteome</keyword>
<reference evidence="4" key="2">
    <citation type="submission" date="2020-10" db="UniProtKB">
        <authorList>
            <consortium name="WormBaseParasite"/>
        </authorList>
    </citation>
    <scope>IDENTIFICATION</scope>
</reference>
<evidence type="ECO:0000313" key="3">
    <source>
        <dbReference type="Proteomes" id="UP000492821"/>
    </source>
</evidence>
<dbReference type="Gene3D" id="3.40.50.1820">
    <property type="entry name" value="alpha/beta hydrolase"/>
    <property type="match status" value="1"/>
</dbReference>
<dbReference type="AlphaFoldDB" id="A0A7E4UQN3"/>
<dbReference type="WBParaSite" id="Pan_g11562.t1">
    <property type="protein sequence ID" value="Pan_g11562.t1"/>
    <property type="gene ID" value="Pan_g11562"/>
</dbReference>
<evidence type="ECO:0000313" key="4">
    <source>
        <dbReference type="WBParaSite" id="Pan_g11562.t1"/>
    </source>
</evidence>
<dbReference type="InterPro" id="IPR029058">
    <property type="entry name" value="AB_hydrolase_fold"/>
</dbReference>
<organism evidence="3 4">
    <name type="scientific">Panagrellus redivivus</name>
    <name type="common">Microworm</name>
    <dbReference type="NCBI Taxonomy" id="6233"/>
    <lineage>
        <taxon>Eukaryota</taxon>
        <taxon>Metazoa</taxon>
        <taxon>Ecdysozoa</taxon>
        <taxon>Nematoda</taxon>
        <taxon>Chromadorea</taxon>
        <taxon>Rhabditida</taxon>
        <taxon>Tylenchina</taxon>
        <taxon>Panagrolaimomorpha</taxon>
        <taxon>Panagrolaimoidea</taxon>
        <taxon>Panagrolaimidae</taxon>
        <taxon>Panagrellus</taxon>
    </lineage>
</organism>
<dbReference type="GO" id="GO:0006629">
    <property type="term" value="P:lipid metabolic process"/>
    <property type="evidence" value="ECO:0007669"/>
    <property type="project" value="InterPro"/>
</dbReference>
<protein>
    <submittedName>
        <fullName evidence="4">Lipase_3 domain-containing protein</fullName>
    </submittedName>
</protein>
<dbReference type="CDD" id="cd00519">
    <property type="entry name" value="Lipase_3"/>
    <property type="match status" value="1"/>
</dbReference>
<dbReference type="SUPFAM" id="SSF53474">
    <property type="entry name" value="alpha/beta-Hydrolases"/>
    <property type="match status" value="1"/>
</dbReference>
<reference evidence="3" key="1">
    <citation type="journal article" date="2013" name="Genetics">
        <title>The draft genome and transcriptome of Panagrellus redivivus are shaped by the harsh demands of a free-living lifestyle.</title>
        <authorList>
            <person name="Srinivasan J."/>
            <person name="Dillman A.R."/>
            <person name="Macchietto M.G."/>
            <person name="Heikkinen L."/>
            <person name="Lakso M."/>
            <person name="Fracchia K.M."/>
            <person name="Antoshechkin I."/>
            <person name="Mortazavi A."/>
            <person name="Wong G."/>
            <person name="Sternberg P.W."/>
        </authorList>
    </citation>
    <scope>NUCLEOTIDE SEQUENCE [LARGE SCALE GENOMIC DNA]</scope>
    <source>
        <strain evidence="3">MT8872</strain>
    </source>
</reference>
<keyword evidence="1" id="KW-0732">Signal</keyword>
<dbReference type="Proteomes" id="UP000492821">
    <property type="component" value="Unassembled WGS sequence"/>
</dbReference>
<name>A0A7E4UQN3_PANRE</name>
<proteinExistence type="predicted"/>
<evidence type="ECO:0000259" key="2">
    <source>
        <dbReference type="Pfam" id="PF01764"/>
    </source>
</evidence>
<feature type="domain" description="Fungal lipase-type" evidence="2">
    <location>
        <begin position="91"/>
        <end position="225"/>
    </location>
</feature>
<evidence type="ECO:0000256" key="1">
    <source>
        <dbReference type="SAM" id="SignalP"/>
    </source>
</evidence>
<dbReference type="Pfam" id="PF01764">
    <property type="entry name" value="Lipase_3"/>
    <property type="match status" value="1"/>
</dbReference>
<feature type="chain" id="PRO_5028864279" evidence="1">
    <location>
        <begin position="21"/>
        <end position="292"/>
    </location>
</feature>